<dbReference type="Proteomes" id="UP000504882">
    <property type="component" value="Unassembled WGS sequence"/>
</dbReference>
<keyword evidence="3" id="KW-1185">Reference proteome</keyword>
<sequence length="299" mass="32164">MLRSEGRHRGAADEQPWALLAFDHRERAFASVRPLGMTREQIGDAKGLIFDAFTVAVERGLEGLRPGILVDEEFGAPIARRAAGAGHAITMPVERAFEQVFVFEYGADYQQHVLAFRPTYAKALVKHRTTDPVEDKQTQLARLRALSDFLAERSIGFMLELIVGQVNETADSIPTVDLEQLCGSMAEMQSAGIQVDLWKIEGIASPDAAARVAQQAAAGRHPGTCVVLGNGAAGDVLDRWLDVAAATPGFNGFAIGRSIWGAPVAGWLDGRLGRDDAIESIASTYTSCARRYLGAMIGG</sequence>
<dbReference type="InterPro" id="IPR013785">
    <property type="entry name" value="Aldolase_TIM"/>
</dbReference>
<organism evidence="2 3">
    <name type="scientific">Occultella glacieicola</name>
    <dbReference type="NCBI Taxonomy" id="2518684"/>
    <lineage>
        <taxon>Bacteria</taxon>
        <taxon>Bacillati</taxon>
        <taxon>Actinomycetota</taxon>
        <taxon>Actinomycetes</taxon>
        <taxon>Micrococcales</taxon>
        <taxon>Ruaniaceae</taxon>
        <taxon>Occultella</taxon>
    </lineage>
</organism>
<evidence type="ECO:0000313" key="2">
    <source>
        <dbReference type="EMBL" id="TDE97399.1"/>
    </source>
</evidence>
<proteinExistence type="predicted"/>
<dbReference type="EMBL" id="SMNA01000002">
    <property type="protein sequence ID" value="TDE97399.1"/>
    <property type="molecule type" value="Genomic_DNA"/>
</dbReference>
<dbReference type="Pfam" id="PF09863">
    <property type="entry name" value="DUF2090"/>
    <property type="match status" value="1"/>
</dbReference>
<dbReference type="RefSeq" id="WP_133106325.1">
    <property type="nucleotide sequence ID" value="NZ_SMNA01000002.1"/>
</dbReference>
<accession>A0ABY2E772</accession>
<comment type="caution">
    <text evidence="2">The sequence shown here is derived from an EMBL/GenBank/DDBJ whole genome shotgun (WGS) entry which is preliminary data.</text>
</comment>
<gene>
    <name evidence="2" type="ORF">EXU48_04175</name>
</gene>
<reference evidence="2 3" key="1">
    <citation type="submission" date="2019-03" db="EMBL/GenBank/DDBJ databases">
        <title>Genomic features of bacteria from cold environments.</title>
        <authorList>
            <person name="Shen L."/>
        </authorList>
    </citation>
    <scope>NUCLEOTIDE SEQUENCE [LARGE SCALE GENOMIC DNA]</scope>
    <source>
        <strain evidence="3">T3246-1</strain>
    </source>
</reference>
<dbReference type="InterPro" id="IPR018659">
    <property type="entry name" value="DUF2090"/>
</dbReference>
<dbReference type="Gene3D" id="3.20.20.70">
    <property type="entry name" value="Aldolase class I"/>
    <property type="match status" value="1"/>
</dbReference>
<evidence type="ECO:0000313" key="3">
    <source>
        <dbReference type="Proteomes" id="UP000504882"/>
    </source>
</evidence>
<evidence type="ECO:0000259" key="1">
    <source>
        <dbReference type="Pfam" id="PF09863"/>
    </source>
</evidence>
<name>A0ABY2E772_9MICO</name>
<protein>
    <submittedName>
        <fullName evidence="2">DUF2090 domain-containing protein</fullName>
    </submittedName>
</protein>
<feature type="domain" description="DUF2090" evidence="1">
    <location>
        <begin position="17"/>
        <end position="287"/>
    </location>
</feature>